<reference evidence="3" key="1">
    <citation type="submission" date="2021-01" db="EMBL/GenBank/DDBJ databases">
        <authorList>
            <person name="Corre E."/>
            <person name="Pelletier E."/>
            <person name="Niang G."/>
            <person name="Scheremetjew M."/>
            <person name="Finn R."/>
            <person name="Kale V."/>
            <person name="Holt S."/>
            <person name="Cochrane G."/>
            <person name="Meng A."/>
            <person name="Brown T."/>
            <person name="Cohen L."/>
        </authorList>
    </citation>
    <scope>NUCLEOTIDE SEQUENCE</scope>
    <source>
        <strain evidence="3">308</strain>
    </source>
</reference>
<evidence type="ECO:0000313" key="3">
    <source>
        <dbReference type="EMBL" id="CAD8898189.1"/>
    </source>
</evidence>
<keyword evidence="2" id="KW-0812">Transmembrane</keyword>
<organism evidence="3">
    <name type="scientific">Corethron hystrix</name>
    <dbReference type="NCBI Taxonomy" id="216773"/>
    <lineage>
        <taxon>Eukaryota</taxon>
        <taxon>Sar</taxon>
        <taxon>Stramenopiles</taxon>
        <taxon>Ochrophyta</taxon>
        <taxon>Bacillariophyta</taxon>
        <taxon>Coscinodiscophyceae</taxon>
        <taxon>Corethrophycidae</taxon>
        <taxon>Corethrales</taxon>
        <taxon>Corethraceae</taxon>
        <taxon>Corethron</taxon>
    </lineage>
</organism>
<name>A0A7S1BVT0_9STRA</name>
<evidence type="ECO:0000256" key="1">
    <source>
        <dbReference type="SAM" id="MobiDB-lite"/>
    </source>
</evidence>
<evidence type="ECO:0000256" key="2">
    <source>
        <dbReference type="SAM" id="Phobius"/>
    </source>
</evidence>
<keyword evidence="2" id="KW-0472">Membrane</keyword>
<proteinExistence type="predicted"/>
<feature type="region of interest" description="Disordered" evidence="1">
    <location>
        <begin position="1"/>
        <end position="25"/>
    </location>
</feature>
<protein>
    <submittedName>
        <fullName evidence="3">Uncharacterized protein</fullName>
    </submittedName>
</protein>
<sequence length="218" mass="24203">MTAWRAGRKRIRARRRGQSTRSFPLTGGASCRGMARLSGWRLTAAAGGVLRPRSGGTGSCKTCVAADPDKIIPRYVRRHSRRLQPLPPQVRPAELPMQAVLDCVQCGAFPHQLQQHLLLLRVYLPSPSWYLLFGPTKSCGPGHCARRGQTLTLVDGKQWCAACMASLPASKVRLLFLFFSIAFVSLQFFPFFFSLSSFTPFLLLSCSLYFSGFFLLLS</sequence>
<feature type="transmembrane region" description="Helical" evidence="2">
    <location>
        <begin position="198"/>
        <end position="217"/>
    </location>
</feature>
<accession>A0A7S1BVT0</accession>
<keyword evidence="2" id="KW-1133">Transmembrane helix</keyword>
<dbReference type="AlphaFoldDB" id="A0A7S1BVT0"/>
<feature type="compositionally biased region" description="Basic residues" evidence="1">
    <location>
        <begin position="1"/>
        <end position="18"/>
    </location>
</feature>
<gene>
    <name evidence="3" type="ORF">CHYS00102_LOCUS25403</name>
</gene>
<dbReference type="EMBL" id="HBFR01034815">
    <property type="protein sequence ID" value="CAD8898189.1"/>
    <property type="molecule type" value="Transcribed_RNA"/>
</dbReference>
<feature type="transmembrane region" description="Helical" evidence="2">
    <location>
        <begin position="174"/>
        <end position="192"/>
    </location>
</feature>